<name>A0A161ZJ74_DAUCS</name>
<dbReference type="GO" id="GO:0006357">
    <property type="term" value="P:regulation of transcription by RNA polymerase II"/>
    <property type="evidence" value="ECO:0007669"/>
    <property type="project" value="TreeGrafter"/>
</dbReference>
<feature type="compositionally biased region" description="Polar residues" evidence="7">
    <location>
        <begin position="481"/>
        <end position="490"/>
    </location>
</feature>
<comment type="caution">
    <text evidence="9">The sequence shown here is derived from an EMBL/GenBank/DDBJ whole genome shotgun (WGS) entry which is preliminary data.</text>
</comment>
<dbReference type="Pfam" id="PF00628">
    <property type="entry name" value="PHD"/>
    <property type="match status" value="1"/>
</dbReference>
<keyword evidence="5" id="KW-0539">Nucleus</keyword>
<dbReference type="Pfam" id="PF16135">
    <property type="entry name" value="TDBD"/>
    <property type="match status" value="1"/>
</dbReference>
<dbReference type="PROSITE" id="PS01359">
    <property type="entry name" value="ZF_PHD_1"/>
    <property type="match status" value="1"/>
</dbReference>
<evidence type="ECO:0000256" key="7">
    <source>
        <dbReference type="SAM" id="MobiDB-lite"/>
    </source>
</evidence>
<sequence length="1840" mass="202815">MEEGMGSADRGSDVIKKKSSSGCLIIKKKVNGVSGFGGSSSKKSLESRSEKKRSRLVLTDSGSSDEVEPVRRRVREDIIYERRRSGIEDCRMLGFERKRGGIDVFEFDEYDGFDGKRMRMDYMDDRLKLVGRNEDYQGFEIGSSRNVGFDGRKGSISGGKSKGHNHSGKSRYEEEDDDDESHVPISIFREKRHEALNESIRVQGKNGVLKVMVNKKKQQGFPLKGSDNPRAEERMSSRSEAAVKKNKEIRPSSFSGSKRPENLDSLKTEKTYLNSRKPLPTLSSKVEDKDEDSDSGGSEKSLKQETREQVQKFKKAIESERKRTTTPTKFTNPPSGGKESKGKRGYGTEKQLLREKIRSMLLDRGWKIDYRPRRNRDYLDAVYINPAGTAYWSIIKAYDALQKQLEEEEDNVKPFDESPSFTPLPEEIISKLTRQTRKKIERELKKKKRDAVCSRNAKEVTMRESTNCTDSGGRLHEADSVSGNESSGNLYQVKAKKDTAERQSASNSHIIQGRKSRKIGRCTLLVRNSDKGLSEADGYVPYTGKRTILSWLVDSGIVQTSEKVQYMNGKKTRVMLEGWITKDGIHCGCCSKILTISKFEIHAGSKQRQPFLNIYLESGMSLLQCQIDAWNKQEESKREAFHSVDVNGDDPNDDTCGLCGDGGDLICCDGCPSTFHQTCLDIKMLPTGDWHCPNCTCKFCGLAGRSNAKADDRTDSSLLLCSLYHQSCRQDEFNIAVNSGDAANSFCGKNCQEIFSHLQKLLGVKHELESGFSWSLVHRMDPASERLHLGFSQRVECNSKLAVALSVMDECFLPIVDRRSGINLIHNVLYNRGSNFGRLNFNSFYTAILEKGDEIISAASIRIHGLQLAEMPFIGTRHIYRRQGMCRRLLSAIELALSTLKVEKLIIPAIAEHMNTWTEKFNFSPLKKSHNQEMRSMNMLVFPRTDMLQKSLIKRDIAEGSIINNSGLGMESAKENEDSLTLSVLGVSETNSSLKHDINTDHSTDLLPLSERSSKASTLLSSSKIPIVPLNDVTAKSGALVSFCEVKDEPAEEMTPTINSVSVDSLADTTTVNFKSTHPSNEHPSSFLAQKAELGQSVKDHTQSFVDGIIIHKEEAKETSGELIGVSLCEISKGKTEEDHVIVFQNSVSVHDSVSRGTNESTLVESNMSTHTAVDLDNSCEVHMDKTSANLPKDSVEQLCSQDNVEDNALPENSLINIEEDPTAIQNSVHARDCEGRLINSNTSNHTAVDLTDTCEVHVINTSPRDAAKHAGKDIVGNETLRETFDSNIEEDATAIQKNSVSVYDSVSLGACGNTDTDFDMTNQTAYDLDDSCEVDANDTSFNALMDSGEQLPSTDFVKDGTLPETFGASIEEDATPIQNSFSVHDSASLGGCESTHIDSEKTNLTAVDLNHNCEVHLNETFVNSPKDSAEQLSSKDIVEEDTSCETFSGIIKEDATAPQNSVSVNVFVSLGPCEGMPVDLDKINPTAVDLDNSCEVKANDSCVNSQKDSAEQLSLKDLVQNDTSSEAFSATIKEDATAYKNSLSVHNSVSLGARESTQIDSDITNITAVDLDNSYVANVNDTSVNCPKDAVEQLSAKENVEDDSLCETSAGNLEKDPAVQNYVSVQIPVSHDTCGSTPVDFDMSKHPAEYLDNTCEVDLNDTCVNSPKDCVEQSAIENTVKEDVTAPRIITHKNGGNVVDDIHEVEQEAAYAEPLMDPFHRKFQMKNTAQAISEDPSELSSATDVVGDEKKGDLKNYIMGDAQEGDVKISSIKPIVESGCDTSVANSTCQALNENETGFTSDERTKDVKSVSSPLDDMKSNLHVMATEVSPNSFDQGSK</sequence>
<dbReference type="PANTHER" id="PTHR46309:SF1">
    <property type="entry name" value="PHD FINGER PROTEIN 12"/>
    <property type="match status" value="1"/>
</dbReference>
<evidence type="ECO:0000259" key="8">
    <source>
        <dbReference type="PROSITE" id="PS50016"/>
    </source>
</evidence>
<dbReference type="InterPro" id="IPR019787">
    <property type="entry name" value="Znf_PHD-finger"/>
</dbReference>
<dbReference type="InterPro" id="IPR013083">
    <property type="entry name" value="Znf_RING/FYVE/PHD"/>
</dbReference>
<organism evidence="9">
    <name type="scientific">Daucus carota subsp. sativus</name>
    <name type="common">Carrot</name>
    <dbReference type="NCBI Taxonomy" id="79200"/>
    <lineage>
        <taxon>Eukaryota</taxon>
        <taxon>Viridiplantae</taxon>
        <taxon>Streptophyta</taxon>
        <taxon>Embryophyta</taxon>
        <taxon>Tracheophyta</taxon>
        <taxon>Spermatophyta</taxon>
        <taxon>Magnoliopsida</taxon>
        <taxon>eudicotyledons</taxon>
        <taxon>Gunneridae</taxon>
        <taxon>Pentapetalae</taxon>
        <taxon>asterids</taxon>
        <taxon>campanulids</taxon>
        <taxon>Apiales</taxon>
        <taxon>Apiaceae</taxon>
        <taxon>Apioideae</taxon>
        <taxon>Scandiceae</taxon>
        <taxon>Daucinae</taxon>
        <taxon>Daucus</taxon>
        <taxon>Daucus sect. Daucus</taxon>
    </lineage>
</organism>
<dbReference type="EMBL" id="LNRQ01000007">
    <property type="protein sequence ID" value="KZM87022.1"/>
    <property type="molecule type" value="Genomic_DNA"/>
</dbReference>
<evidence type="ECO:0000313" key="9">
    <source>
        <dbReference type="EMBL" id="KZM87022.1"/>
    </source>
</evidence>
<accession>A0A161ZJ74</accession>
<evidence type="ECO:0000256" key="3">
    <source>
        <dbReference type="ARBA" id="ARBA00022771"/>
    </source>
</evidence>
<dbReference type="PROSITE" id="PS50016">
    <property type="entry name" value="ZF_PHD_2"/>
    <property type="match status" value="1"/>
</dbReference>
<dbReference type="CDD" id="cd15532">
    <property type="entry name" value="PHD2_CHD_II"/>
    <property type="match status" value="1"/>
</dbReference>
<evidence type="ECO:0000256" key="6">
    <source>
        <dbReference type="PROSITE-ProRule" id="PRU00146"/>
    </source>
</evidence>
<dbReference type="PANTHER" id="PTHR46309">
    <property type="entry name" value="PHD FINGER PROTEIN 12"/>
    <property type="match status" value="1"/>
</dbReference>
<dbReference type="Pfam" id="PF22970">
    <property type="entry name" value="DUF7028"/>
    <property type="match status" value="1"/>
</dbReference>
<dbReference type="Gene3D" id="3.30.40.10">
    <property type="entry name" value="Zinc/RING finger domain, C3HC4 (zinc finger)"/>
    <property type="match status" value="1"/>
</dbReference>
<dbReference type="GO" id="GO:0005634">
    <property type="term" value="C:nucleus"/>
    <property type="evidence" value="ECO:0007669"/>
    <property type="project" value="UniProtKB-SubCell"/>
</dbReference>
<feature type="compositionally biased region" description="Basic and acidic residues" evidence="7">
    <location>
        <begin position="227"/>
        <end position="250"/>
    </location>
</feature>
<feature type="compositionally biased region" description="Polar residues" evidence="7">
    <location>
        <begin position="325"/>
        <end position="334"/>
    </location>
</feature>
<keyword evidence="4" id="KW-0862">Zinc</keyword>
<feature type="region of interest" description="Disordered" evidence="7">
    <location>
        <begin position="31"/>
        <end position="69"/>
    </location>
</feature>
<dbReference type="SMART" id="SM00249">
    <property type="entry name" value="PHD"/>
    <property type="match status" value="1"/>
</dbReference>
<protein>
    <recommendedName>
        <fullName evidence="8">PHD-type domain-containing protein</fullName>
    </recommendedName>
</protein>
<evidence type="ECO:0000256" key="5">
    <source>
        <dbReference type="ARBA" id="ARBA00023242"/>
    </source>
</evidence>
<feature type="compositionally biased region" description="Basic and acidic residues" evidence="7">
    <location>
        <begin position="258"/>
        <end position="270"/>
    </location>
</feature>
<dbReference type="SUPFAM" id="SSF55729">
    <property type="entry name" value="Acyl-CoA N-acyltransferases (Nat)"/>
    <property type="match status" value="1"/>
</dbReference>
<evidence type="ECO:0000256" key="2">
    <source>
        <dbReference type="ARBA" id="ARBA00022723"/>
    </source>
</evidence>
<feature type="domain" description="PHD-type" evidence="8">
    <location>
        <begin position="653"/>
        <end position="698"/>
    </location>
</feature>
<evidence type="ECO:0000256" key="1">
    <source>
        <dbReference type="ARBA" id="ARBA00004123"/>
    </source>
</evidence>
<evidence type="ECO:0000256" key="4">
    <source>
        <dbReference type="ARBA" id="ARBA00022833"/>
    </source>
</evidence>
<dbReference type="InterPro" id="IPR032308">
    <property type="entry name" value="TDBD"/>
</dbReference>
<reference evidence="9" key="1">
    <citation type="journal article" date="2016" name="Nat. Genet.">
        <title>A high-quality carrot genome assembly provides new insights into carotenoid accumulation and asterid genome evolution.</title>
        <authorList>
            <person name="Iorizzo M."/>
            <person name="Ellison S."/>
            <person name="Senalik D."/>
            <person name="Zeng P."/>
            <person name="Satapoomin P."/>
            <person name="Huang J."/>
            <person name="Bowman M."/>
            <person name="Iovene M."/>
            <person name="Sanseverino W."/>
            <person name="Cavagnaro P."/>
            <person name="Yildiz M."/>
            <person name="Macko-Podgorni A."/>
            <person name="Moranska E."/>
            <person name="Grzebelus E."/>
            <person name="Grzebelus D."/>
            <person name="Ashrafi H."/>
            <person name="Zheng Z."/>
            <person name="Cheng S."/>
            <person name="Spooner D."/>
            <person name="Van Deynze A."/>
            <person name="Simon P."/>
        </authorList>
    </citation>
    <scope>NUCLEOTIDE SEQUENCE [LARGE SCALE GENOMIC DNA]</scope>
    <source>
        <tissue evidence="9">Leaf</tissue>
    </source>
</reference>
<dbReference type="InterPro" id="IPR042163">
    <property type="entry name" value="PHF12"/>
</dbReference>
<dbReference type="InterPro" id="IPR011011">
    <property type="entry name" value="Znf_FYVE_PHD"/>
</dbReference>
<keyword evidence="3 6" id="KW-0863">Zinc-finger</keyword>
<dbReference type="GO" id="GO:0008270">
    <property type="term" value="F:zinc ion binding"/>
    <property type="evidence" value="ECO:0007669"/>
    <property type="project" value="UniProtKB-KW"/>
</dbReference>
<dbReference type="InterPro" id="IPR016181">
    <property type="entry name" value="Acyl_CoA_acyltransferase"/>
</dbReference>
<dbReference type="STRING" id="79200.A0A161ZJ74"/>
<feature type="compositionally biased region" description="Basic and acidic residues" evidence="7">
    <location>
        <begin position="300"/>
        <end position="323"/>
    </location>
</feature>
<dbReference type="InterPro" id="IPR056511">
    <property type="entry name" value="IDM1_C"/>
</dbReference>
<feature type="region of interest" description="Disordered" evidence="7">
    <location>
        <begin position="1797"/>
        <end position="1820"/>
    </location>
</feature>
<comment type="subcellular location">
    <subcellularLocation>
        <location evidence="1">Nucleus</location>
    </subcellularLocation>
</comment>
<dbReference type="InterPro" id="IPR001965">
    <property type="entry name" value="Znf_PHD"/>
</dbReference>
<dbReference type="GO" id="GO:0003714">
    <property type="term" value="F:transcription corepressor activity"/>
    <property type="evidence" value="ECO:0007669"/>
    <property type="project" value="InterPro"/>
</dbReference>
<feature type="region of interest" description="Disordered" evidence="7">
    <location>
        <begin position="199"/>
        <end position="347"/>
    </location>
</feature>
<dbReference type="InterPro" id="IPR019786">
    <property type="entry name" value="Zinc_finger_PHD-type_CS"/>
</dbReference>
<gene>
    <name evidence="9" type="ORF">DCAR_024156</name>
</gene>
<dbReference type="Gramene" id="KZM87022">
    <property type="protein sequence ID" value="KZM87022"/>
    <property type="gene ID" value="DCAR_024156"/>
</dbReference>
<feature type="region of interest" description="Disordered" evidence="7">
    <location>
        <begin position="463"/>
        <end position="490"/>
    </location>
</feature>
<dbReference type="InterPro" id="IPR054292">
    <property type="entry name" value="DUF7028"/>
</dbReference>
<proteinExistence type="predicted"/>
<feature type="region of interest" description="Disordered" evidence="7">
    <location>
        <begin position="140"/>
        <end position="186"/>
    </location>
</feature>
<keyword evidence="2" id="KW-0479">Metal-binding</keyword>
<dbReference type="Pfam" id="PF23209">
    <property type="entry name" value="IDM1_C"/>
    <property type="match status" value="1"/>
</dbReference>
<dbReference type="SUPFAM" id="SSF57903">
    <property type="entry name" value="FYVE/PHD zinc finger"/>
    <property type="match status" value="1"/>
</dbReference>